<dbReference type="Pfam" id="PF19572">
    <property type="entry name" value="PorV"/>
    <property type="match status" value="1"/>
</dbReference>
<evidence type="ECO:0000313" key="3">
    <source>
        <dbReference type="Proteomes" id="UP001216139"/>
    </source>
</evidence>
<evidence type="ECO:0000259" key="1">
    <source>
        <dbReference type="Pfam" id="PF19572"/>
    </source>
</evidence>
<dbReference type="InterPro" id="IPR045741">
    <property type="entry name" value="PorV"/>
</dbReference>
<organism evidence="2 3">
    <name type="scientific">Mucilaginibacter jinjuensis</name>
    <dbReference type="NCBI Taxonomy" id="1176721"/>
    <lineage>
        <taxon>Bacteria</taxon>
        <taxon>Pseudomonadati</taxon>
        <taxon>Bacteroidota</taxon>
        <taxon>Sphingobacteriia</taxon>
        <taxon>Sphingobacteriales</taxon>
        <taxon>Sphingobacteriaceae</taxon>
        <taxon>Mucilaginibacter</taxon>
    </lineage>
</organism>
<sequence>MKKLLLYNIKGITLIVSVLLPSLTLAQVIGPGGTNTNGSNSGAIVTGVPFLNITPDSRSGAMGDAGVALSPDVNANFWNPSKLAFLENNNSLSLSYSPWLRKLVPDVSLSYLSYAHKLDDRNTIGTSLRYLNFGSIELTDRNQQSLGTYTPNEFSIDGSFARKFGKEFSLGVTMRYIHSSLYNGTSSEGQQIEPVNDIAADVSAFYQHPGEEFGKPSLFAFGVNISNIGPKISYTSGGQNLYLPTNLKIGAANTLNIDEYSQFTFTLDINKLLVPTTTYDASGNITSGDKSVPAAIFGSFGDAPGGFSEELKEISYSPGVEYWYNKQFALRAGYFYENPSKGDRQYLTLGAGLKYDIFDIDFAYLAASQQKSPLANTLRFSVLINFESGKPKNK</sequence>
<gene>
    <name evidence="2" type="primary">porV</name>
    <name evidence="2" type="ORF">PQO05_02435</name>
</gene>
<accession>A0ABY7T9J8</accession>
<dbReference type="NCBIfam" id="NF033710">
    <property type="entry name" value="T9SS_OM_PorV"/>
    <property type="match status" value="1"/>
</dbReference>
<dbReference type="InterPro" id="IPR047799">
    <property type="entry name" value="T9SS_OM_PorV"/>
</dbReference>
<dbReference type="Gene3D" id="2.40.160.60">
    <property type="entry name" value="Outer membrane protein transport protein (OMPP1/FadL/TodX)"/>
    <property type="match status" value="2"/>
</dbReference>
<evidence type="ECO:0000313" key="2">
    <source>
        <dbReference type="EMBL" id="WCT12790.1"/>
    </source>
</evidence>
<keyword evidence="3" id="KW-1185">Reference proteome</keyword>
<reference evidence="2 3" key="1">
    <citation type="submission" date="2023-02" db="EMBL/GenBank/DDBJ databases">
        <title>Genome sequence of Mucilaginibacter jinjuensis strain KACC 16571.</title>
        <authorList>
            <person name="Kim S."/>
            <person name="Heo J."/>
            <person name="Kwon S.-W."/>
        </authorList>
    </citation>
    <scope>NUCLEOTIDE SEQUENCE [LARGE SCALE GENOMIC DNA]</scope>
    <source>
        <strain evidence="2 3">KACC 16571</strain>
    </source>
</reference>
<dbReference type="NCBIfam" id="NF033709">
    <property type="entry name" value="PorV_fam"/>
    <property type="match status" value="1"/>
</dbReference>
<dbReference type="SUPFAM" id="SSF56935">
    <property type="entry name" value="Porins"/>
    <property type="match status" value="1"/>
</dbReference>
<proteinExistence type="predicted"/>
<dbReference type="EMBL" id="CP117167">
    <property type="protein sequence ID" value="WCT12790.1"/>
    <property type="molecule type" value="Genomic_DNA"/>
</dbReference>
<feature type="domain" description="Type IX secretion system protein PorV" evidence="1">
    <location>
        <begin position="40"/>
        <end position="277"/>
    </location>
</feature>
<dbReference type="Proteomes" id="UP001216139">
    <property type="component" value="Chromosome"/>
</dbReference>
<name>A0ABY7T9J8_9SPHI</name>
<dbReference type="RefSeq" id="WP_273631053.1">
    <property type="nucleotide sequence ID" value="NZ_CP117167.1"/>
</dbReference>
<protein>
    <submittedName>
        <fullName evidence="2">Type IX secretion system outer membrane channel protein PorV</fullName>
    </submittedName>
</protein>